<evidence type="ECO:0000256" key="2">
    <source>
        <dbReference type="ARBA" id="ARBA00022448"/>
    </source>
</evidence>
<keyword evidence="5" id="KW-0029">Amino-acid transport</keyword>
<evidence type="ECO:0000313" key="7">
    <source>
        <dbReference type="EMBL" id="PTX50593.1"/>
    </source>
</evidence>
<protein>
    <submittedName>
        <fullName evidence="7">Amino acid/amide ABC transporter ATP-binding protein 2 (HAAT family)</fullName>
    </submittedName>
</protein>
<evidence type="ECO:0000256" key="4">
    <source>
        <dbReference type="ARBA" id="ARBA00022840"/>
    </source>
</evidence>
<gene>
    <name evidence="7" type="ORF">C8N34_105238</name>
</gene>
<dbReference type="EMBL" id="QBKP01000005">
    <property type="protein sequence ID" value="PTX50593.1"/>
    <property type="molecule type" value="Genomic_DNA"/>
</dbReference>
<name>A0A2T6B3J1_9RHOB</name>
<organism evidence="7 8">
    <name type="scientific">Gemmobacter caeni</name>
    <dbReference type="NCBI Taxonomy" id="589035"/>
    <lineage>
        <taxon>Bacteria</taxon>
        <taxon>Pseudomonadati</taxon>
        <taxon>Pseudomonadota</taxon>
        <taxon>Alphaproteobacteria</taxon>
        <taxon>Rhodobacterales</taxon>
        <taxon>Paracoccaceae</taxon>
        <taxon>Gemmobacter</taxon>
    </lineage>
</organism>
<comment type="similarity">
    <text evidence="1">Belongs to the ABC transporter superfamily.</text>
</comment>
<dbReference type="SMART" id="SM00382">
    <property type="entry name" value="AAA"/>
    <property type="match status" value="1"/>
</dbReference>
<evidence type="ECO:0000313" key="8">
    <source>
        <dbReference type="Proteomes" id="UP000244224"/>
    </source>
</evidence>
<dbReference type="InterPro" id="IPR003593">
    <property type="entry name" value="AAA+_ATPase"/>
</dbReference>
<dbReference type="GO" id="GO:0015807">
    <property type="term" value="P:L-amino acid transport"/>
    <property type="evidence" value="ECO:0007669"/>
    <property type="project" value="TreeGrafter"/>
</dbReference>
<dbReference type="PROSITE" id="PS50893">
    <property type="entry name" value="ABC_TRANSPORTER_2"/>
    <property type="match status" value="1"/>
</dbReference>
<reference evidence="7 8" key="1">
    <citation type="submission" date="2018-04" db="EMBL/GenBank/DDBJ databases">
        <title>Genomic Encyclopedia of Archaeal and Bacterial Type Strains, Phase II (KMG-II): from individual species to whole genera.</title>
        <authorList>
            <person name="Goeker M."/>
        </authorList>
    </citation>
    <scope>NUCLEOTIDE SEQUENCE [LARGE SCALE GENOMIC DNA]</scope>
    <source>
        <strain evidence="7 8">DSM 21823</strain>
    </source>
</reference>
<dbReference type="SUPFAM" id="SSF52540">
    <property type="entry name" value="P-loop containing nucleoside triphosphate hydrolases"/>
    <property type="match status" value="1"/>
</dbReference>
<dbReference type="CDD" id="cd03224">
    <property type="entry name" value="ABC_TM1139_LivF_branched"/>
    <property type="match status" value="1"/>
</dbReference>
<evidence type="ECO:0000256" key="3">
    <source>
        <dbReference type="ARBA" id="ARBA00022741"/>
    </source>
</evidence>
<dbReference type="InterPro" id="IPR003439">
    <property type="entry name" value="ABC_transporter-like_ATP-bd"/>
</dbReference>
<dbReference type="PROSITE" id="PS00211">
    <property type="entry name" value="ABC_TRANSPORTER_1"/>
    <property type="match status" value="1"/>
</dbReference>
<comment type="caution">
    <text evidence="7">The sequence shown here is derived from an EMBL/GenBank/DDBJ whole genome shotgun (WGS) entry which is preliminary data.</text>
</comment>
<dbReference type="InterPro" id="IPR052156">
    <property type="entry name" value="BCAA_Transport_ATP-bd_LivF"/>
</dbReference>
<feature type="domain" description="ABC transporter" evidence="6">
    <location>
        <begin position="5"/>
        <end position="238"/>
    </location>
</feature>
<keyword evidence="2" id="KW-0813">Transport</keyword>
<dbReference type="InterPro" id="IPR027417">
    <property type="entry name" value="P-loop_NTPase"/>
</dbReference>
<dbReference type="Gene3D" id="3.40.50.300">
    <property type="entry name" value="P-loop containing nucleotide triphosphate hydrolases"/>
    <property type="match status" value="1"/>
</dbReference>
<sequence length="247" mass="26311">MTPHLQIEDVSVTYGAVRALNRLSIHAAKGETVALIGPNGAGKSSLLLAIAGVVPLRSGAVRLEGRDLAGQEPEQRVGLGISLVPETRDVFKKLSTHENLLIGASRRRLTRAQMQADADRIYALFPRLAERHNHMAGFLSGGEQQMLAIGRALMAEPGLLMLDEPSLGLAPVVTDAVYAAIATLRDQGTTILLVEQNAARAFSVCDRAYLMQAGQVIEEGSAETLSARGSVESVLFGRSAPAKELRP</sequence>
<dbReference type="PANTHER" id="PTHR43820:SF4">
    <property type="entry name" value="HIGH-AFFINITY BRANCHED-CHAIN AMINO ACID TRANSPORT ATP-BINDING PROTEIN LIVF"/>
    <property type="match status" value="1"/>
</dbReference>
<keyword evidence="4 7" id="KW-0067">ATP-binding</keyword>
<dbReference type="RefSeq" id="WP_108128797.1">
    <property type="nucleotide sequence ID" value="NZ_QBKP01000005.1"/>
</dbReference>
<keyword evidence="3" id="KW-0547">Nucleotide-binding</keyword>
<dbReference type="GO" id="GO:0005524">
    <property type="term" value="F:ATP binding"/>
    <property type="evidence" value="ECO:0007669"/>
    <property type="project" value="UniProtKB-KW"/>
</dbReference>
<evidence type="ECO:0000259" key="6">
    <source>
        <dbReference type="PROSITE" id="PS50893"/>
    </source>
</evidence>
<keyword evidence="8" id="KW-1185">Reference proteome</keyword>
<accession>A0A2T6B3J1</accession>
<dbReference type="GO" id="GO:0015658">
    <property type="term" value="F:branched-chain amino acid transmembrane transporter activity"/>
    <property type="evidence" value="ECO:0007669"/>
    <property type="project" value="TreeGrafter"/>
</dbReference>
<dbReference type="AlphaFoldDB" id="A0A2T6B3J1"/>
<proteinExistence type="inferred from homology"/>
<evidence type="ECO:0000256" key="5">
    <source>
        <dbReference type="ARBA" id="ARBA00022970"/>
    </source>
</evidence>
<dbReference type="Pfam" id="PF00005">
    <property type="entry name" value="ABC_tran"/>
    <property type="match status" value="1"/>
</dbReference>
<dbReference type="PANTHER" id="PTHR43820">
    <property type="entry name" value="HIGH-AFFINITY BRANCHED-CHAIN AMINO ACID TRANSPORT ATP-BINDING PROTEIN LIVF"/>
    <property type="match status" value="1"/>
</dbReference>
<dbReference type="GO" id="GO:0016887">
    <property type="term" value="F:ATP hydrolysis activity"/>
    <property type="evidence" value="ECO:0007669"/>
    <property type="project" value="InterPro"/>
</dbReference>
<dbReference type="Proteomes" id="UP000244224">
    <property type="component" value="Unassembled WGS sequence"/>
</dbReference>
<dbReference type="OrthoDB" id="9806149at2"/>
<dbReference type="InterPro" id="IPR017871">
    <property type="entry name" value="ABC_transporter-like_CS"/>
</dbReference>
<evidence type="ECO:0000256" key="1">
    <source>
        <dbReference type="ARBA" id="ARBA00005417"/>
    </source>
</evidence>